<dbReference type="VEuPathDB" id="FungiDB:FGRAMPH1_01G22091"/>
<dbReference type="AlphaFoldDB" id="A0A0E0SIP5"/>
<reference evidence="2 3" key="2">
    <citation type="journal article" date="2010" name="Nature">
        <title>Comparative genomics reveals mobile pathogenicity chromosomes in Fusarium.</title>
        <authorList>
            <person name="Ma L.J."/>
            <person name="van der Does H.C."/>
            <person name="Borkovich K.A."/>
            <person name="Coleman J.J."/>
            <person name="Daboussi M.J."/>
            <person name="Di Pietro A."/>
            <person name="Dufresne M."/>
            <person name="Freitag M."/>
            <person name="Grabherr M."/>
            <person name="Henrissat B."/>
            <person name="Houterman P.M."/>
            <person name="Kang S."/>
            <person name="Shim W.B."/>
            <person name="Woloshuk C."/>
            <person name="Xie X."/>
            <person name="Xu J.R."/>
            <person name="Antoniw J."/>
            <person name="Baker S.E."/>
            <person name="Bluhm B.H."/>
            <person name="Breakspear A."/>
            <person name="Brown D.W."/>
            <person name="Butchko R.A."/>
            <person name="Chapman S."/>
            <person name="Coulson R."/>
            <person name="Coutinho P.M."/>
            <person name="Danchin E.G."/>
            <person name="Diener A."/>
            <person name="Gale L.R."/>
            <person name="Gardiner D.M."/>
            <person name="Goff S."/>
            <person name="Hammond-Kosack K.E."/>
            <person name="Hilburn K."/>
            <person name="Hua-Van A."/>
            <person name="Jonkers W."/>
            <person name="Kazan K."/>
            <person name="Kodira C.D."/>
            <person name="Koehrsen M."/>
            <person name="Kumar L."/>
            <person name="Lee Y.H."/>
            <person name="Li L."/>
            <person name="Manners J.M."/>
            <person name="Miranda-Saavedra D."/>
            <person name="Mukherjee M."/>
            <person name="Park G."/>
            <person name="Park J."/>
            <person name="Park S.Y."/>
            <person name="Proctor R.H."/>
            <person name="Regev A."/>
            <person name="Ruiz-Roldan M.C."/>
            <person name="Sain D."/>
            <person name="Sakthikumar S."/>
            <person name="Sykes S."/>
            <person name="Schwartz D.C."/>
            <person name="Turgeon B.G."/>
            <person name="Wapinski I."/>
            <person name="Yoder O."/>
            <person name="Young S."/>
            <person name="Zeng Q."/>
            <person name="Zhou S."/>
            <person name="Galagan J."/>
            <person name="Cuomo C.A."/>
            <person name="Kistler H.C."/>
            <person name="Rep M."/>
        </authorList>
    </citation>
    <scope>GENOME REANNOTATION</scope>
    <source>
        <strain evidence="3">ATCC MYA-4620 / CBS 123657 / FGSC 9075 / NRRL 31084 / PH-1</strain>
        <strain evidence="2">PH-1 / ATCC MYA-4620 / FGSC 9075 / NRRL 31084</strain>
    </source>
</reference>
<dbReference type="Proteomes" id="UP000070720">
    <property type="component" value="Chromosome 3"/>
</dbReference>
<name>A0A0E0SIP5_GIBZE</name>
<protein>
    <submittedName>
        <fullName evidence="1">Chromosome 3, complete genome</fullName>
    </submittedName>
</protein>
<evidence type="ECO:0000313" key="2">
    <source>
        <dbReference type="EnsemblFungi" id="CEF86308"/>
    </source>
</evidence>
<dbReference type="InParanoid" id="A0A0E0SIP5"/>
<dbReference type="EnsemblFungi" id="CEF86308">
    <property type="protein sequence ID" value="CEF86308"/>
    <property type="gene ID" value="FGRRES_15653"/>
</dbReference>
<proteinExistence type="predicted"/>
<evidence type="ECO:0000313" key="3">
    <source>
        <dbReference type="Proteomes" id="UP000070720"/>
    </source>
</evidence>
<sequence>MAASVEINDTCFCQEHFAEVCEECNVDFREENDAFYGFDSRDRDALTCPPASVNNDGVVVCNEHDSATCGQCFNWKRQIARKSRDAAKR</sequence>
<dbReference type="EMBL" id="HG970334">
    <property type="protein sequence ID" value="CEF86308.1"/>
    <property type="molecule type" value="Genomic_DNA"/>
</dbReference>
<gene>
    <name evidence="1" type="ORF">FGRAMPH1_01T22091</name>
</gene>
<accession>A0A0E0SIP5</accession>
<organism evidence="2">
    <name type="scientific">Gibberella zeae (strain ATCC MYA-4620 / CBS 123657 / FGSC 9075 / NRRL 31084 / PH-1)</name>
    <name type="common">Wheat head blight fungus</name>
    <name type="synonym">Fusarium graminearum</name>
    <dbReference type="NCBI Taxonomy" id="229533"/>
    <lineage>
        <taxon>Eukaryota</taxon>
        <taxon>Fungi</taxon>
        <taxon>Dikarya</taxon>
        <taxon>Ascomycota</taxon>
        <taxon>Pezizomycotina</taxon>
        <taxon>Sordariomycetes</taxon>
        <taxon>Hypocreomycetidae</taxon>
        <taxon>Hypocreales</taxon>
        <taxon>Nectriaceae</taxon>
        <taxon>Fusarium</taxon>
    </lineage>
</organism>
<reference key="3">
    <citation type="submission" date="2014-02" db="EMBL/GenBank/DDBJ databases">
        <title>A revised Fusarium graminearum genomic reference sequence using whole shotgun re-sequencing.</title>
        <authorList>
            <person name="King R."/>
            <person name="Urban M."/>
            <person name="Hassani-Pak K."/>
            <person name="Hammond-Kosack K."/>
        </authorList>
    </citation>
    <scope>NUCLEOTIDE SEQUENCE</scope>
    <source>
        <strain>PH-1</strain>
    </source>
</reference>
<reference evidence="2" key="5">
    <citation type="submission" date="2017-01" db="UniProtKB">
        <authorList>
            <consortium name="EnsemblFungi"/>
        </authorList>
    </citation>
    <scope>IDENTIFICATION</scope>
    <source>
        <strain evidence="2">PH-1 / ATCC MYA-4620 / FGSC 9075 / NRRL 31084</strain>
    </source>
</reference>
<evidence type="ECO:0000313" key="1">
    <source>
        <dbReference type="EMBL" id="CEF86308.1"/>
    </source>
</evidence>
<reference evidence="2 3" key="1">
    <citation type="journal article" date="2007" name="Science">
        <title>The Fusarium graminearum genome reveals a link between localized polymorphism and pathogen specialization.</title>
        <authorList>
            <person name="Cuomo C.A."/>
            <person name="Gueldener U."/>
            <person name="Xu J.-R."/>
            <person name="Trail F."/>
            <person name="Turgeon B.G."/>
            <person name="Di Pietro A."/>
            <person name="Walton J.D."/>
            <person name="Ma L.-J."/>
            <person name="Baker S.E."/>
            <person name="Rep M."/>
            <person name="Adam G."/>
            <person name="Antoniw J."/>
            <person name="Baldwin T."/>
            <person name="Calvo S.E."/>
            <person name="Chang Y.-L."/>
            <person name="DeCaprio D."/>
            <person name="Gale L.R."/>
            <person name="Gnerre S."/>
            <person name="Goswami R.S."/>
            <person name="Hammond-Kosack K."/>
            <person name="Harris L.J."/>
            <person name="Hilburn K."/>
            <person name="Kennell J.C."/>
            <person name="Kroken S."/>
            <person name="Magnuson J.K."/>
            <person name="Mannhaupt G."/>
            <person name="Mauceli E.W."/>
            <person name="Mewes H.-W."/>
            <person name="Mitterbauer R."/>
            <person name="Muehlbauer G."/>
            <person name="Muensterkoetter M."/>
            <person name="Nelson D."/>
            <person name="O'Donnell K."/>
            <person name="Ouellet T."/>
            <person name="Qi W."/>
            <person name="Quesneville H."/>
            <person name="Roncero M.I.G."/>
            <person name="Seong K.-Y."/>
            <person name="Tetko I.V."/>
            <person name="Urban M."/>
            <person name="Waalwijk C."/>
            <person name="Ward T.J."/>
            <person name="Yao J."/>
            <person name="Birren B.W."/>
            <person name="Kistler H.C."/>
        </authorList>
    </citation>
    <scope>NUCLEOTIDE SEQUENCE [LARGE SCALE GENOMIC DNA]</scope>
    <source>
        <strain evidence="3">ATCC MYA-4620 / CBS 123657 / FGSC 9075 / NRRL 31084 / PH-1</strain>
        <strain evidence="2">PH-1 / ATCC MYA-4620 / FGSC 9075 / NRRL 31084</strain>
    </source>
</reference>
<reference evidence="1 3" key="4">
    <citation type="journal article" date="2015" name="BMC Genomics">
        <title>The completed genome sequence of the pathogenic ascomycete fungus Fusarium graminearum.</title>
        <authorList>
            <person name="King R."/>
            <person name="Urban M."/>
            <person name="Hammond-Kosack M.C."/>
            <person name="Hassani-Pak K."/>
            <person name="Hammond-Kosack K.E."/>
        </authorList>
    </citation>
    <scope>NUCLEOTIDE SEQUENCE [LARGE SCALE GENOMIC DNA]</scope>
    <source>
        <strain evidence="3">ATCC MYA-4620 / CBS 123657 / FGSC 9075 / NRRL 31084 / PH-1</strain>
        <strain evidence="1">PH-1</strain>
    </source>
</reference>
<keyword evidence="3" id="KW-1185">Reference proteome</keyword>